<accession>A0ABD1PTV5</accession>
<evidence type="ECO:0000313" key="1">
    <source>
        <dbReference type="EMBL" id="KAL2465971.1"/>
    </source>
</evidence>
<organism evidence="1 2">
    <name type="scientific">Abeliophyllum distichum</name>
    <dbReference type="NCBI Taxonomy" id="126358"/>
    <lineage>
        <taxon>Eukaryota</taxon>
        <taxon>Viridiplantae</taxon>
        <taxon>Streptophyta</taxon>
        <taxon>Embryophyta</taxon>
        <taxon>Tracheophyta</taxon>
        <taxon>Spermatophyta</taxon>
        <taxon>Magnoliopsida</taxon>
        <taxon>eudicotyledons</taxon>
        <taxon>Gunneridae</taxon>
        <taxon>Pentapetalae</taxon>
        <taxon>asterids</taxon>
        <taxon>lamiids</taxon>
        <taxon>Lamiales</taxon>
        <taxon>Oleaceae</taxon>
        <taxon>Forsythieae</taxon>
        <taxon>Abeliophyllum</taxon>
    </lineage>
</organism>
<dbReference type="Proteomes" id="UP001604336">
    <property type="component" value="Unassembled WGS sequence"/>
</dbReference>
<evidence type="ECO:0000313" key="2">
    <source>
        <dbReference type="Proteomes" id="UP001604336"/>
    </source>
</evidence>
<dbReference type="AlphaFoldDB" id="A0ABD1PTV5"/>
<name>A0ABD1PTV5_9LAMI</name>
<sequence length="123" mass="13866">MKKRGLEINSSDLLLCGLLNSADHEVSDQVMSRVIRSSLDTLERRMEKKKKKSNIGSSFTGLVDPSFSFHDLLSETKLPKAISQAPQKLDRPSSVYGNDCSIVLTFHQTLLHSITQVWQLFVF</sequence>
<protein>
    <submittedName>
        <fullName evidence="1">Uncharacterized protein</fullName>
    </submittedName>
</protein>
<keyword evidence="2" id="KW-1185">Reference proteome</keyword>
<dbReference type="EMBL" id="JBFOLK010000013">
    <property type="protein sequence ID" value="KAL2465971.1"/>
    <property type="molecule type" value="Genomic_DNA"/>
</dbReference>
<proteinExistence type="predicted"/>
<comment type="caution">
    <text evidence="1">The sequence shown here is derived from an EMBL/GenBank/DDBJ whole genome shotgun (WGS) entry which is preliminary data.</text>
</comment>
<reference evidence="2" key="1">
    <citation type="submission" date="2024-07" db="EMBL/GenBank/DDBJ databases">
        <title>Two chromosome-level genome assemblies of Korean endemic species Abeliophyllum distichum and Forsythia ovata (Oleaceae).</title>
        <authorList>
            <person name="Jang H."/>
        </authorList>
    </citation>
    <scope>NUCLEOTIDE SEQUENCE [LARGE SCALE GENOMIC DNA]</scope>
</reference>
<gene>
    <name evidence="1" type="ORF">Adt_41822</name>
</gene>